<evidence type="ECO:0000313" key="2">
    <source>
        <dbReference type="EMBL" id="MBL7255677.1"/>
    </source>
</evidence>
<protein>
    <submittedName>
        <fullName evidence="2">Uncharacterized protein</fullName>
    </submittedName>
</protein>
<feature type="transmembrane region" description="Helical" evidence="1">
    <location>
        <begin position="78"/>
        <end position="101"/>
    </location>
</feature>
<dbReference type="RefSeq" id="WP_202992190.1">
    <property type="nucleotide sequence ID" value="NZ_JAENHO010000004.1"/>
</dbReference>
<accession>A0ABS1VLS2</accession>
<organism evidence="2 3">
    <name type="scientific">Paractinoplanes lichenicola</name>
    <dbReference type="NCBI Taxonomy" id="2802976"/>
    <lineage>
        <taxon>Bacteria</taxon>
        <taxon>Bacillati</taxon>
        <taxon>Actinomycetota</taxon>
        <taxon>Actinomycetes</taxon>
        <taxon>Micromonosporales</taxon>
        <taxon>Micromonosporaceae</taxon>
        <taxon>Paractinoplanes</taxon>
    </lineage>
</organism>
<evidence type="ECO:0000313" key="3">
    <source>
        <dbReference type="Proteomes" id="UP000598996"/>
    </source>
</evidence>
<keyword evidence="1" id="KW-0472">Membrane</keyword>
<comment type="caution">
    <text evidence="2">The sequence shown here is derived from an EMBL/GenBank/DDBJ whole genome shotgun (WGS) entry which is preliminary data.</text>
</comment>
<gene>
    <name evidence="2" type="ORF">JKJ07_15340</name>
</gene>
<keyword evidence="1" id="KW-0812">Transmembrane</keyword>
<name>A0ABS1VLS2_9ACTN</name>
<sequence>MGERKRWLTTLGNAALILAALLLGALIAAIVRGRDALDLMDKMGSTLGVIVALVVVPVSLLGGVAAEQTSHRSETRRTGRVVNAALLVIAFVAGAVVLTFVRLPGDDTPASDVGFAFTEPAPGSEFAPKTRIGLAGTFGGGPDGHTLWIVSRGDSSRDYFIVGGGPVTVAQEGRWVASASVGDQDDVGHTFRFTAIDANADCHGLLLTAAGGQNSDYRLPAIPYPCKPLAPTAEITLR</sequence>
<reference evidence="2 3" key="1">
    <citation type="submission" date="2021-01" db="EMBL/GenBank/DDBJ databases">
        <title>Actinoplanes sp. nov. LDG1-01 isolated from lichen.</title>
        <authorList>
            <person name="Saeng-In P."/>
            <person name="Phongsopitanun W."/>
            <person name="Kanchanasin P."/>
            <person name="Yuki M."/>
            <person name="Kudo T."/>
            <person name="Ohkuma M."/>
            <person name="Tanasupawat S."/>
        </authorList>
    </citation>
    <scope>NUCLEOTIDE SEQUENCE [LARGE SCALE GENOMIC DNA]</scope>
    <source>
        <strain evidence="2 3">LDG1-01</strain>
    </source>
</reference>
<feature type="transmembrane region" description="Helical" evidence="1">
    <location>
        <begin position="43"/>
        <end position="66"/>
    </location>
</feature>
<keyword evidence="3" id="KW-1185">Reference proteome</keyword>
<keyword evidence="1" id="KW-1133">Transmembrane helix</keyword>
<dbReference type="EMBL" id="JAENHO010000004">
    <property type="protein sequence ID" value="MBL7255677.1"/>
    <property type="molecule type" value="Genomic_DNA"/>
</dbReference>
<evidence type="ECO:0000256" key="1">
    <source>
        <dbReference type="SAM" id="Phobius"/>
    </source>
</evidence>
<proteinExistence type="predicted"/>
<dbReference type="Proteomes" id="UP000598996">
    <property type="component" value="Unassembled WGS sequence"/>
</dbReference>
<feature type="transmembrane region" description="Helical" evidence="1">
    <location>
        <begin position="7"/>
        <end position="31"/>
    </location>
</feature>